<comment type="subcellular location">
    <subcellularLocation>
        <location evidence="1">Membrane</location>
    </subcellularLocation>
</comment>
<dbReference type="InterPro" id="IPR037055">
    <property type="entry name" value="MHC_I-like_Ag-recog_sf"/>
</dbReference>
<keyword evidence="3" id="KW-0472">Membrane</keyword>
<protein>
    <submittedName>
        <fullName evidence="8">UL16-binding protein 1-like</fullName>
    </submittedName>
</protein>
<gene>
    <name evidence="8" type="primary">LOC112862571</name>
</gene>
<feature type="chain" id="PRO_5027620885" evidence="6">
    <location>
        <begin position="26"/>
        <end position="281"/>
    </location>
</feature>
<dbReference type="FunFam" id="3.30.500.10:FF:000004">
    <property type="entry name" value="Retinoic acid early-inducible protein 1-beta"/>
    <property type="match status" value="1"/>
</dbReference>
<evidence type="ECO:0000313" key="8">
    <source>
        <dbReference type="RefSeq" id="XP_025781656.1"/>
    </source>
</evidence>
<dbReference type="RefSeq" id="XP_025781656.1">
    <property type="nucleotide sequence ID" value="XM_025925871.1"/>
</dbReference>
<dbReference type="GO" id="GO:0001916">
    <property type="term" value="P:positive regulation of T cell mediated cytotoxicity"/>
    <property type="evidence" value="ECO:0007669"/>
    <property type="project" value="TreeGrafter"/>
</dbReference>
<evidence type="ECO:0000256" key="5">
    <source>
        <dbReference type="ARBA" id="ARBA00023180"/>
    </source>
</evidence>
<dbReference type="KEGG" id="pcoo:112862571"/>
<dbReference type="Proteomes" id="UP000515131">
    <property type="component" value="Unplaced"/>
</dbReference>
<organism evidence="7 8">
    <name type="scientific">Puma concolor</name>
    <name type="common">Mountain lion</name>
    <name type="synonym">Felis concolor</name>
    <dbReference type="NCBI Taxonomy" id="9696"/>
    <lineage>
        <taxon>Eukaryota</taxon>
        <taxon>Metazoa</taxon>
        <taxon>Chordata</taxon>
        <taxon>Craniata</taxon>
        <taxon>Vertebrata</taxon>
        <taxon>Euteleostomi</taxon>
        <taxon>Mammalia</taxon>
        <taxon>Eutheria</taxon>
        <taxon>Laurasiatheria</taxon>
        <taxon>Carnivora</taxon>
        <taxon>Feliformia</taxon>
        <taxon>Felidae</taxon>
        <taxon>Felinae</taxon>
        <taxon>Puma</taxon>
    </lineage>
</organism>
<proteinExistence type="predicted"/>
<dbReference type="GO" id="GO:0005615">
    <property type="term" value="C:extracellular space"/>
    <property type="evidence" value="ECO:0007669"/>
    <property type="project" value="TreeGrafter"/>
</dbReference>
<evidence type="ECO:0000256" key="4">
    <source>
        <dbReference type="ARBA" id="ARBA00023157"/>
    </source>
</evidence>
<keyword evidence="5" id="KW-0325">Glycoprotein</keyword>
<dbReference type="PANTHER" id="PTHR16675">
    <property type="entry name" value="MHC CLASS I-RELATED"/>
    <property type="match status" value="1"/>
</dbReference>
<name>A0A6P6I0Y8_PUMCO</name>
<evidence type="ECO:0000313" key="7">
    <source>
        <dbReference type="Proteomes" id="UP000515131"/>
    </source>
</evidence>
<dbReference type="GO" id="GO:0002486">
    <property type="term" value="P:antigen processing and presentation of endogenous peptide antigen via MHC class I via ER pathway, TAP-independent"/>
    <property type="evidence" value="ECO:0007669"/>
    <property type="project" value="TreeGrafter"/>
</dbReference>
<dbReference type="AlphaFoldDB" id="A0A6P6I0Y8"/>
<evidence type="ECO:0000256" key="3">
    <source>
        <dbReference type="ARBA" id="ARBA00023136"/>
    </source>
</evidence>
<dbReference type="GO" id="GO:0002476">
    <property type="term" value="P:antigen processing and presentation of endogenous peptide antigen via MHC class Ib"/>
    <property type="evidence" value="ECO:0007669"/>
    <property type="project" value="TreeGrafter"/>
</dbReference>
<dbReference type="GeneID" id="112862571"/>
<dbReference type="InterPro" id="IPR050208">
    <property type="entry name" value="MHC_class-I_related"/>
</dbReference>
<dbReference type="Gene3D" id="3.30.500.10">
    <property type="entry name" value="MHC class I-like antigen recognition-like"/>
    <property type="match status" value="1"/>
</dbReference>
<evidence type="ECO:0000256" key="2">
    <source>
        <dbReference type="ARBA" id="ARBA00022729"/>
    </source>
</evidence>
<dbReference type="InterPro" id="IPR011162">
    <property type="entry name" value="MHC_I/II-like_Ag-recog"/>
</dbReference>
<dbReference type="GO" id="GO:0009897">
    <property type="term" value="C:external side of plasma membrane"/>
    <property type="evidence" value="ECO:0007669"/>
    <property type="project" value="TreeGrafter"/>
</dbReference>
<feature type="signal peptide" evidence="6">
    <location>
        <begin position="1"/>
        <end position="25"/>
    </location>
</feature>
<accession>A0A6P6I0Y8</accession>
<keyword evidence="7" id="KW-1185">Reference proteome</keyword>
<reference evidence="8" key="1">
    <citation type="submission" date="2025-08" db="UniProtKB">
        <authorList>
            <consortium name="RefSeq"/>
        </authorList>
    </citation>
    <scope>IDENTIFICATION</scope>
    <source>
        <tissue evidence="8">Blood</tissue>
    </source>
</reference>
<dbReference type="GO" id="GO:0006955">
    <property type="term" value="P:immune response"/>
    <property type="evidence" value="ECO:0007669"/>
    <property type="project" value="TreeGrafter"/>
</dbReference>
<dbReference type="PANTHER" id="PTHR16675:SF268">
    <property type="entry name" value="UL16-BINDING PROTEIN 1"/>
    <property type="match status" value="1"/>
</dbReference>
<keyword evidence="2 6" id="KW-0732">Signal</keyword>
<keyword evidence="4" id="KW-1015">Disulfide bond</keyword>
<dbReference type="SUPFAM" id="SSF54452">
    <property type="entry name" value="MHC antigen-recognition domain"/>
    <property type="match status" value="1"/>
</dbReference>
<sequence>MALIAATNFGLGLLVLFVLSDCTCGARGGGEFLGAAREKTDALSPAFEFPITPKPNPGQPWCEIRGKVNGNRFLYYACGNKKVEVFGPLGRNVNDIVFWERQTETLKDLAEELKKKLLDWKAADLIPSDSLSLQGRLVCVRGDNGRTSGSWEFDINEQISYFFNSESGNWTLRPRGRQIKASWESDRDLTNSLMKISVGDCNKWLERILMHWDELWETTAPPGSQQVTAQSGATALRPITWILPVILSRLIIIGIQVESFRVTDQTLRIQRRHQLPAITKP</sequence>
<evidence type="ECO:0000256" key="6">
    <source>
        <dbReference type="SAM" id="SignalP"/>
    </source>
</evidence>
<evidence type="ECO:0000256" key="1">
    <source>
        <dbReference type="ARBA" id="ARBA00004370"/>
    </source>
</evidence>